<sequence length="111" mass="12857">MERVEFNGIPERVKAKVAEVDAEARVILFGSRARGDHKSDSDWDFLIITRQKVSPSIYNKIGALLYDIELDAEQIISYIIENEDTWHKYQESELYKYVKEEGIEVFVSKAA</sequence>
<name>A0A5C6RFE5_9BACT</name>
<dbReference type="AlphaFoldDB" id="A0A5C6RFE5"/>
<dbReference type="EMBL" id="VOOR01000105">
    <property type="protein sequence ID" value="TXB58625.1"/>
    <property type="molecule type" value="Genomic_DNA"/>
</dbReference>
<feature type="domain" description="Polymerase nucleotidyl transferase" evidence="1">
    <location>
        <begin position="14"/>
        <end position="79"/>
    </location>
</feature>
<evidence type="ECO:0000313" key="3">
    <source>
        <dbReference type="Proteomes" id="UP000321580"/>
    </source>
</evidence>
<keyword evidence="3" id="KW-1185">Reference proteome</keyword>
<keyword evidence="2" id="KW-0808">Transferase</keyword>
<dbReference type="Pfam" id="PF01909">
    <property type="entry name" value="NTP_transf_2"/>
    <property type="match status" value="1"/>
</dbReference>
<dbReference type="Gene3D" id="3.30.460.10">
    <property type="entry name" value="Beta Polymerase, domain 2"/>
    <property type="match status" value="1"/>
</dbReference>
<proteinExistence type="predicted"/>
<dbReference type="Proteomes" id="UP000321580">
    <property type="component" value="Unassembled WGS sequence"/>
</dbReference>
<organism evidence="2 3">
    <name type="scientific">Phaeodactylibacter luteus</name>
    <dbReference type="NCBI Taxonomy" id="1564516"/>
    <lineage>
        <taxon>Bacteria</taxon>
        <taxon>Pseudomonadati</taxon>
        <taxon>Bacteroidota</taxon>
        <taxon>Saprospiria</taxon>
        <taxon>Saprospirales</taxon>
        <taxon>Haliscomenobacteraceae</taxon>
        <taxon>Phaeodactylibacter</taxon>
    </lineage>
</organism>
<dbReference type="CDD" id="cd05403">
    <property type="entry name" value="NT_KNTase_like"/>
    <property type="match status" value="1"/>
</dbReference>
<accession>A0A5C6RFE5</accession>
<evidence type="ECO:0000313" key="2">
    <source>
        <dbReference type="EMBL" id="TXB58625.1"/>
    </source>
</evidence>
<dbReference type="SUPFAM" id="SSF81301">
    <property type="entry name" value="Nucleotidyltransferase"/>
    <property type="match status" value="1"/>
</dbReference>
<dbReference type="RefSeq" id="WP_147169677.1">
    <property type="nucleotide sequence ID" value="NZ_VOOR01000105.1"/>
</dbReference>
<protein>
    <submittedName>
        <fullName evidence="2">Nucleotidyltransferase domain-containing protein</fullName>
    </submittedName>
</protein>
<dbReference type="InterPro" id="IPR052548">
    <property type="entry name" value="Type_VII_TA_antitoxin"/>
</dbReference>
<dbReference type="PANTHER" id="PTHR33933:SF1">
    <property type="entry name" value="PROTEIN ADENYLYLTRANSFERASE MNTA-RELATED"/>
    <property type="match status" value="1"/>
</dbReference>
<gene>
    <name evidence="2" type="ORF">FRY97_21475</name>
</gene>
<comment type="caution">
    <text evidence="2">The sequence shown here is derived from an EMBL/GenBank/DDBJ whole genome shotgun (WGS) entry which is preliminary data.</text>
</comment>
<dbReference type="GO" id="GO:0016779">
    <property type="term" value="F:nucleotidyltransferase activity"/>
    <property type="evidence" value="ECO:0007669"/>
    <property type="project" value="InterPro"/>
</dbReference>
<dbReference type="PANTHER" id="PTHR33933">
    <property type="entry name" value="NUCLEOTIDYLTRANSFERASE"/>
    <property type="match status" value="1"/>
</dbReference>
<dbReference type="InterPro" id="IPR002934">
    <property type="entry name" value="Polymerase_NTP_transf_dom"/>
</dbReference>
<evidence type="ECO:0000259" key="1">
    <source>
        <dbReference type="Pfam" id="PF01909"/>
    </source>
</evidence>
<reference evidence="2 3" key="1">
    <citation type="submission" date="2019-08" db="EMBL/GenBank/DDBJ databases">
        <title>Genome of Phaeodactylibacter luteus.</title>
        <authorList>
            <person name="Bowman J.P."/>
        </authorList>
    </citation>
    <scope>NUCLEOTIDE SEQUENCE [LARGE SCALE GENOMIC DNA]</scope>
    <source>
        <strain evidence="2 3">KCTC 42180</strain>
    </source>
</reference>
<dbReference type="OrthoDB" id="9803106at2"/>
<dbReference type="InterPro" id="IPR043519">
    <property type="entry name" value="NT_sf"/>
</dbReference>